<gene>
    <name evidence="2" type="ORF">G8770_04025</name>
</gene>
<keyword evidence="3" id="KW-1185">Reference proteome</keyword>
<dbReference type="PANTHER" id="PTHR24567">
    <property type="entry name" value="CRP FAMILY TRANSCRIPTIONAL REGULATORY PROTEIN"/>
    <property type="match status" value="1"/>
</dbReference>
<evidence type="ECO:0000313" key="2">
    <source>
        <dbReference type="EMBL" id="NHO64712.1"/>
    </source>
</evidence>
<dbReference type="AlphaFoldDB" id="A0A9E5JYS3"/>
<dbReference type="InterPro" id="IPR000595">
    <property type="entry name" value="cNMP-bd_dom"/>
</dbReference>
<proteinExistence type="predicted"/>
<dbReference type="InterPro" id="IPR018490">
    <property type="entry name" value="cNMP-bd_dom_sf"/>
</dbReference>
<organism evidence="2 3">
    <name type="scientific">Pseudomaricurvus hydrocarbonicus</name>
    <dbReference type="NCBI Taxonomy" id="1470433"/>
    <lineage>
        <taxon>Bacteria</taxon>
        <taxon>Pseudomonadati</taxon>
        <taxon>Pseudomonadota</taxon>
        <taxon>Gammaproteobacteria</taxon>
        <taxon>Cellvibrionales</taxon>
        <taxon>Cellvibrionaceae</taxon>
        <taxon>Pseudomaricurvus</taxon>
    </lineage>
</organism>
<dbReference type="InterPro" id="IPR014710">
    <property type="entry name" value="RmlC-like_jellyroll"/>
</dbReference>
<dbReference type="InterPro" id="IPR018488">
    <property type="entry name" value="cNMP-bd_CS"/>
</dbReference>
<dbReference type="EMBL" id="JAAONZ010000002">
    <property type="protein sequence ID" value="NHO64712.1"/>
    <property type="molecule type" value="Genomic_DNA"/>
</dbReference>
<dbReference type="PANTHER" id="PTHR24567:SF74">
    <property type="entry name" value="HTH-TYPE TRANSCRIPTIONAL REGULATOR ARCR"/>
    <property type="match status" value="1"/>
</dbReference>
<reference evidence="2" key="1">
    <citation type="submission" date="2020-03" db="EMBL/GenBank/DDBJ databases">
        <authorList>
            <person name="Guo F."/>
        </authorList>
    </citation>
    <scope>NUCLEOTIDE SEQUENCE</scope>
    <source>
        <strain evidence="2">JCM 30134</strain>
    </source>
</reference>
<dbReference type="GO" id="GO:0005829">
    <property type="term" value="C:cytosol"/>
    <property type="evidence" value="ECO:0007669"/>
    <property type="project" value="TreeGrafter"/>
</dbReference>
<dbReference type="GO" id="GO:0003700">
    <property type="term" value="F:DNA-binding transcription factor activity"/>
    <property type="evidence" value="ECO:0007669"/>
    <property type="project" value="TreeGrafter"/>
</dbReference>
<dbReference type="Gene3D" id="3.40.630.30">
    <property type="match status" value="1"/>
</dbReference>
<comment type="caution">
    <text evidence="2">The sequence shown here is derived from an EMBL/GenBank/DDBJ whole genome shotgun (WGS) entry which is preliminary data.</text>
</comment>
<dbReference type="CDD" id="cd00038">
    <property type="entry name" value="CAP_ED"/>
    <property type="match status" value="1"/>
</dbReference>
<dbReference type="InterPro" id="IPR050397">
    <property type="entry name" value="Env_Response_Regulators"/>
</dbReference>
<dbReference type="PROSITE" id="PS50042">
    <property type="entry name" value="CNMP_BINDING_3"/>
    <property type="match status" value="1"/>
</dbReference>
<sequence>MSIKIKIARTAKELDDVFNLRYRVYVEEKGRFEGGAAENPRVVDHFDSVPGVVNIVAYSDGEAVGSMRVNEDTEIGLPAEVYFDFSEIRQNLTRKFESEKSNEGVRPVFVSGGMLAVHKDWRNRRNVIFALFKTAIGVMHDMCASFVICSISEETLPMYGRLGFKTVSKGEWKPEVGDNMIAIAAPFNKVFDWAFGKISKSVDEFWLDNFCGQFERILLSPGEVLFNQDDLANHTYAIDEGWIAISREDPNGNEMVLANLSRGALFGELAVFDGERRSAKASALVNTELISIERSHMFEMLKKNPDHMEQLLKHFAKRVRDTDNMAMVQAFAPQTGRVEFALNELWKSATPSLKNPNHRSIKVGPEQIARTSRVREDEVRKVLEMKKSQKVLDYGDKVVKFFRDPESDNELDKDNDSPI</sequence>
<accession>A0A9E5JYS3</accession>
<dbReference type="SUPFAM" id="SSF55729">
    <property type="entry name" value="Acyl-CoA N-acyltransferases (Nat)"/>
    <property type="match status" value="1"/>
</dbReference>
<dbReference type="RefSeq" id="WP_167182008.1">
    <property type="nucleotide sequence ID" value="NZ_JAAONZ010000002.1"/>
</dbReference>
<dbReference type="Gene3D" id="2.60.120.10">
    <property type="entry name" value="Jelly Rolls"/>
    <property type="match status" value="1"/>
</dbReference>
<evidence type="ECO:0000259" key="1">
    <source>
        <dbReference type="PROSITE" id="PS50042"/>
    </source>
</evidence>
<dbReference type="Proteomes" id="UP000787472">
    <property type="component" value="Unassembled WGS sequence"/>
</dbReference>
<feature type="domain" description="Cyclic nucleotide-binding" evidence="1">
    <location>
        <begin position="198"/>
        <end position="318"/>
    </location>
</feature>
<dbReference type="SMART" id="SM00100">
    <property type="entry name" value="cNMP"/>
    <property type="match status" value="1"/>
</dbReference>
<evidence type="ECO:0000313" key="3">
    <source>
        <dbReference type="Proteomes" id="UP000787472"/>
    </source>
</evidence>
<dbReference type="Pfam" id="PF00027">
    <property type="entry name" value="cNMP_binding"/>
    <property type="match status" value="1"/>
</dbReference>
<dbReference type="SUPFAM" id="SSF51206">
    <property type="entry name" value="cAMP-binding domain-like"/>
    <property type="match status" value="1"/>
</dbReference>
<dbReference type="InterPro" id="IPR054597">
    <property type="entry name" value="FeeM_cat"/>
</dbReference>
<dbReference type="Pfam" id="PF21926">
    <property type="entry name" value="FeeM"/>
    <property type="match status" value="1"/>
</dbReference>
<protein>
    <submittedName>
        <fullName evidence="2">Cyclic nucleotide-binding domain-containing protein</fullName>
    </submittedName>
</protein>
<name>A0A9E5JYS3_9GAMM</name>
<dbReference type="PROSITE" id="PS00889">
    <property type="entry name" value="CNMP_BINDING_2"/>
    <property type="match status" value="1"/>
</dbReference>
<dbReference type="InterPro" id="IPR016181">
    <property type="entry name" value="Acyl_CoA_acyltransferase"/>
</dbReference>